<name>A0ABQ5H1B9_9ASTR</name>
<dbReference type="EMBL" id="BQNB010019101">
    <property type="protein sequence ID" value="GJT81676.1"/>
    <property type="molecule type" value="Genomic_DNA"/>
</dbReference>
<reference evidence="1" key="1">
    <citation type="journal article" date="2022" name="Int. J. Mol. Sci.">
        <title>Draft Genome of Tanacetum Coccineum: Genomic Comparison of Closely Related Tanacetum-Family Plants.</title>
        <authorList>
            <person name="Yamashiro T."/>
            <person name="Shiraishi A."/>
            <person name="Nakayama K."/>
            <person name="Satake H."/>
        </authorList>
    </citation>
    <scope>NUCLEOTIDE SEQUENCE</scope>
</reference>
<protein>
    <submittedName>
        <fullName evidence="1">Uncharacterized protein</fullName>
    </submittedName>
</protein>
<dbReference type="Proteomes" id="UP001151760">
    <property type="component" value="Unassembled WGS sequence"/>
</dbReference>
<comment type="caution">
    <text evidence="1">The sequence shown here is derived from an EMBL/GenBank/DDBJ whole genome shotgun (WGS) entry which is preliminary data.</text>
</comment>
<evidence type="ECO:0000313" key="2">
    <source>
        <dbReference type="Proteomes" id="UP001151760"/>
    </source>
</evidence>
<gene>
    <name evidence="1" type="ORF">Tco_1056018</name>
</gene>
<keyword evidence="2" id="KW-1185">Reference proteome</keyword>
<organism evidence="1 2">
    <name type="scientific">Tanacetum coccineum</name>
    <dbReference type="NCBI Taxonomy" id="301880"/>
    <lineage>
        <taxon>Eukaryota</taxon>
        <taxon>Viridiplantae</taxon>
        <taxon>Streptophyta</taxon>
        <taxon>Embryophyta</taxon>
        <taxon>Tracheophyta</taxon>
        <taxon>Spermatophyta</taxon>
        <taxon>Magnoliopsida</taxon>
        <taxon>eudicotyledons</taxon>
        <taxon>Gunneridae</taxon>
        <taxon>Pentapetalae</taxon>
        <taxon>asterids</taxon>
        <taxon>campanulids</taxon>
        <taxon>Asterales</taxon>
        <taxon>Asteraceae</taxon>
        <taxon>Asteroideae</taxon>
        <taxon>Anthemideae</taxon>
        <taxon>Anthemidinae</taxon>
        <taxon>Tanacetum</taxon>
    </lineage>
</organism>
<sequence length="248" mass="27653">MMPSSQQSNVVNHSETDITNDSNIIPYSQYVIESQQGNDTCATGRPIVLLVLGLRLLPRNMTVESLLAQPTSSTNYLGYCQIRLMIMLPNDLWVSEGLSDWEMLQCQGPRAKLILQTICTPSAKYTDWDMLFQPLFDEFLNPLPSVDHSAPEVVALSNEVIAPVLADSTGSPSSTTVDTCNLMINQEQKRDVGCDVREKVWMEWMMFIRWNVTNGTTNPSPRLGEGLYSTWIGRPMGYDGLPMGLGPD</sequence>
<reference evidence="1" key="2">
    <citation type="submission" date="2022-01" db="EMBL/GenBank/DDBJ databases">
        <authorList>
            <person name="Yamashiro T."/>
            <person name="Shiraishi A."/>
            <person name="Satake H."/>
            <person name="Nakayama K."/>
        </authorList>
    </citation>
    <scope>NUCLEOTIDE SEQUENCE</scope>
</reference>
<evidence type="ECO:0000313" key="1">
    <source>
        <dbReference type="EMBL" id="GJT81676.1"/>
    </source>
</evidence>
<proteinExistence type="predicted"/>
<accession>A0ABQ5H1B9</accession>